<feature type="non-terminal residue" evidence="2">
    <location>
        <position position="127"/>
    </location>
</feature>
<name>A0A6J4PT50_9ACTN</name>
<reference evidence="2" key="1">
    <citation type="submission" date="2020-02" db="EMBL/GenBank/DDBJ databases">
        <authorList>
            <person name="Meier V. D."/>
        </authorList>
    </citation>
    <scope>NUCLEOTIDE SEQUENCE</scope>
    <source>
        <strain evidence="2">AVDCRST_MAG55</strain>
    </source>
</reference>
<dbReference type="AlphaFoldDB" id="A0A6J4PT50"/>
<organism evidence="2">
    <name type="scientific">uncultured Rubrobacteraceae bacterium</name>
    <dbReference type="NCBI Taxonomy" id="349277"/>
    <lineage>
        <taxon>Bacteria</taxon>
        <taxon>Bacillati</taxon>
        <taxon>Actinomycetota</taxon>
        <taxon>Rubrobacteria</taxon>
        <taxon>Rubrobacterales</taxon>
        <taxon>Rubrobacteraceae</taxon>
        <taxon>environmental samples</taxon>
    </lineage>
</organism>
<accession>A0A6J4PT50</accession>
<sequence>GRRRLHRVQRLIPGPARSNTLDGLQLEGRLGRLFPGGRRGAFPGRGVPPQPHPRGLLPDLWPEPSPRPPLERGTLGTDGHGAGRRGEGLAAAARDPRLRGRRGGRGLPAARPEAGPRRGRASRSQIL</sequence>
<dbReference type="EMBL" id="CADCUZ010000082">
    <property type="protein sequence ID" value="CAA9419103.1"/>
    <property type="molecule type" value="Genomic_DNA"/>
</dbReference>
<proteinExistence type="predicted"/>
<evidence type="ECO:0000256" key="1">
    <source>
        <dbReference type="SAM" id="MobiDB-lite"/>
    </source>
</evidence>
<feature type="compositionally biased region" description="Low complexity" evidence="1">
    <location>
        <begin position="35"/>
        <end position="45"/>
    </location>
</feature>
<evidence type="ECO:0000313" key="2">
    <source>
        <dbReference type="EMBL" id="CAA9419103.1"/>
    </source>
</evidence>
<feature type="non-terminal residue" evidence="2">
    <location>
        <position position="1"/>
    </location>
</feature>
<protein>
    <submittedName>
        <fullName evidence="2">Zinc-type alcohol dehydrogenase YcjQ</fullName>
    </submittedName>
</protein>
<feature type="region of interest" description="Disordered" evidence="1">
    <location>
        <begin position="1"/>
        <end position="22"/>
    </location>
</feature>
<feature type="region of interest" description="Disordered" evidence="1">
    <location>
        <begin position="35"/>
        <end position="127"/>
    </location>
</feature>
<gene>
    <name evidence="2" type="ORF">AVDCRST_MAG55-1861</name>
</gene>